<proteinExistence type="predicted"/>
<sequence length="61" mass="7169">MISASEDDEENTFCHKMLESGQKSATQYWLTEGKTWPSFQKIALRWENEKKDDVDGIFPDR</sequence>
<evidence type="ECO:0000313" key="2">
    <source>
        <dbReference type="WBParaSite" id="nRc.2.0.1.t05413-RA"/>
    </source>
</evidence>
<organism evidence="1 2">
    <name type="scientific">Romanomermis culicivorax</name>
    <name type="common">Nematode worm</name>
    <dbReference type="NCBI Taxonomy" id="13658"/>
    <lineage>
        <taxon>Eukaryota</taxon>
        <taxon>Metazoa</taxon>
        <taxon>Ecdysozoa</taxon>
        <taxon>Nematoda</taxon>
        <taxon>Enoplea</taxon>
        <taxon>Dorylaimia</taxon>
        <taxon>Mermithida</taxon>
        <taxon>Mermithoidea</taxon>
        <taxon>Mermithidae</taxon>
        <taxon>Romanomermis</taxon>
    </lineage>
</organism>
<dbReference type="Proteomes" id="UP000887565">
    <property type="component" value="Unplaced"/>
</dbReference>
<accession>A0A915HU42</accession>
<evidence type="ECO:0000313" key="1">
    <source>
        <dbReference type="Proteomes" id="UP000887565"/>
    </source>
</evidence>
<protein>
    <submittedName>
        <fullName evidence="2">Uncharacterized protein</fullName>
    </submittedName>
</protein>
<dbReference type="AlphaFoldDB" id="A0A915HU42"/>
<reference evidence="2" key="1">
    <citation type="submission" date="2022-11" db="UniProtKB">
        <authorList>
            <consortium name="WormBaseParasite"/>
        </authorList>
    </citation>
    <scope>IDENTIFICATION</scope>
</reference>
<dbReference type="WBParaSite" id="nRc.2.0.1.t05413-RA">
    <property type="protein sequence ID" value="nRc.2.0.1.t05413-RA"/>
    <property type="gene ID" value="nRc.2.0.1.g05413"/>
</dbReference>
<keyword evidence="1" id="KW-1185">Reference proteome</keyword>
<name>A0A915HU42_ROMCU</name>